<comment type="caution">
    <text evidence="2">The sequence shown here is derived from an EMBL/GenBank/DDBJ whole genome shotgun (WGS) entry which is preliminary data.</text>
</comment>
<dbReference type="Gene3D" id="3.40.50.1820">
    <property type="entry name" value="alpha/beta hydrolase"/>
    <property type="match status" value="1"/>
</dbReference>
<dbReference type="InterPro" id="IPR029058">
    <property type="entry name" value="AB_hydrolase_fold"/>
</dbReference>
<proteinExistence type="predicted"/>
<dbReference type="PANTHER" id="PTHR43798">
    <property type="entry name" value="MONOACYLGLYCEROL LIPASE"/>
    <property type="match status" value="1"/>
</dbReference>
<name>A0AAD6TUQ0_9AGAR</name>
<reference evidence="2" key="1">
    <citation type="submission" date="2023-03" db="EMBL/GenBank/DDBJ databases">
        <title>Massive genome expansion in bonnet fungi (Mycena s.s.) driven by repeated elements and novel gene families across ecological guilds.</title>
        <authorList>
            <consortium name="Lawrence Berkeley National Laboratory"/>
            <person name="Harder C.B."/>
            <person name="Miyauchi S."/>
            <person name="Viragh M."/>
            <person name="Kuo A."/>
            <person name="Thoen E."/>
            <person name="Andreopoulos B."/>
            <person name="Lu D."/>
            <person name="Skrede I."/>
            <person name="Drula E."/>
            <person name="Henrissat B."/>
            <person name="Morin E."/>
            <person name="Kohler A."/>
            <person name="Barry K."/>
            <person name="LaButti K."/>
            <person name="Morin E."/>
            <person name="Salamov A."/>
            <person name="Lipzen A."/>
            <person name="Mereny Z."/>
            <person name="Hegedus B."/>
            <person name="Baldrian P."/>
            <person name="Stursova M."/>
            <person name="Weitz H."/>
            <person name="Taylor A."/>
            <person name="Grigoriev I.V."/>
            <person name="Nagy L.G."/>
            <person name="Martin F."/>
            <person name="Kauserud H."/>
        </authorList>
    </citation>
    <scope>NUCLEOTIDE SEQUENCE</scope>
    <source>
        <strain evidence="2">CBHHK173m</strain>
    </source>
</reference>
<dbReference type="EMBL" id="JARJCN010000084">
    <property type="protein sequence ID" value="KAJ7076201.1"/>
    <property type="molecule type" value="Genomic_DNA"/>
</dbReference>
<dbReference type="Proteomes" id="UP001222325">
    <property type="component" value="Unassembled WGS sequence"/>
</dbReference>
<feature type="domain" description="AB hydrolase-1" evidence="1">
    <location>
        <begin position="32"/>
        <end position="274"/>
    </location>
</feature>
<sequence length="295" mass="31793">MVPPPSTVKVLESTDGTHIYAEATGAPHKPHVVLLAGLALSGCVFDEFCAEKRLLDNLYIVRYDLRGHGRSGKPTTPGAYMSKMFADDFRAVMEAFELQKPVLVGWSMGAAVATDVVAHLPPATLGGVVYLSGMCSTGELANAVAAPALVEALPGLMSTDDVPAFQRAGVTFTEKLFADPDNVPYSTKCMYVGHSLPAAVLGLSLSREMDVEPLWKAGKDGLPLLVIQGKVDGHRAGGKQTIEDIVKPHFMANYQAIWLEGRGHALHHECPKEITEFLITFAEKFSGKDYRNANK</sequence>
<dbReference type="InterPro" id="IPR050266">
    <property type="entry name" value="AB_hydrolase_sf"/>
</dbReference>
<dbReference type="GO" id="GO:0016020">
    <property type="term" value="C:membrane"/>
    <property type="evidence" value="ECO:0007669"/>
    <property type="project" value="TreeGrafter"/>
</dbReference>
<dbReference type="InterPro" id="IPR000073">
    <property type="entry name" value="AB_hydrolase_1"/>
</dbReference>
<dbReference type="PANTHER" id="PTHR43798:SF33">
    <property type="entry name" value="HYDROLASE, PUTATIVE (AFU_ORTHOLOGUE AFUA_2G14860)-RELATED"/>
    <property type="match status" value="1"/>
</dbReference>
<gene>
    <name evidence="2" type="ORF">B0H15DRAFT_934371</name>
</gene>
<evidence type="ECO:0000313" key="3">
    <source>
        <dbReference type="Proteomes" id="UP001222325"/>
    </source>
</evidence>
<protein>
    <submittedName>
        <fullName evidence="2">Alpha/beta-hydrolase</fullName>
    </submittedName>
</protein>
<dbReference type="SUPFAM" id="SSF53474">
    <property type="entry name" value="alpha/beta-Hydrolases"/>
    <property type="match status" value="1"/>
</dbReference>
<accession>A0AAD6TUQ0</accession>
<evidence type="ECO:0000313" key="2">
    <source>
        <dbReference type="EMBL" id="KAJ7076201.1"/>
    </source>
</evidence>
<keyword evidence="3" id="KW-1185">Reference proteome</keyword>
<dbReference type="Pfam" id="PF12697">
    <property type="entry name" value="Abhydrolase_6"/>
    <property type="match status" value="1"/>
</dbReference>
<dbReference type="AlphaFoldDB" id="A0AAD6TUQ0"/>
<evidence type="ECO:0000259" key="1">
    <source>
        <dbReference type="Pfam" id="PF12697"/>
    </source>
</evidence>
<organism evidence="2 3">
    <name type="scientific">Mycena belliarum</name>
    <dbReference type="NCBI Taxonomy" id="1033014"/>
    <lineage>
        <taxon>Eukaryota</taxon>
        <taxon>Fungi</taxon>
        <taxon>Dikarya</taxon>
        <taxon>Basidiomycota</taxon>
        <taxon>Agaricomycotina</taxon>
        <taxon>Agaricomycetes</taxon>
        <taxon>Agaricomycetidae</taxon>
        <taxon>Agaricales</taxon>
        <taxon>Marasmiineae</taxon>
        <taxon>Mycenaceae</taxon>
        <taxon>Mycena</taxon>
    </lineage>
</organism>